<name>A0ABP1C2K8_9BRYO</name>
<proteinExistence type="predicted"/>
<reference evidence="2" key="1">
    <citation type="submission" date="2024-03" db="EMBL/GenBank/DDBJ databases">
        <authorList>
            <consortium name="ELIXIR-Norway"/>
            <consortium name="Elixir Norway"/>
        </authorList>
    </citation>
    <scope>NUCLEOTIDE SEQUENCE</scope>
</reference>
<sequence>MCLSVAVQTVRPASTYLGLACLLDPPRGVSVLWIAFEYQVRKLETSSSNKRVRGGRSRVGSGCGGGGRPRLQRAERLVEEVRVAETLDLLTNALGKKQQRPPDLQTCYVSTTCAQVDMQSSGVCKTLLQSW</sequence>
<gene>
    <name evidence="2" type="ORF">CSSPJE1EN2_LOCUS24294</name>
</gene>
<dbReference type="Proteomes" id="UP001497522">
    <property type="component" value="Chromosome 9"/>
</dbReference>
<protein>
    <submittedName>
        <fullName evidence="2">Uncharacterized protein</fullName>
    </submittedName>
</protein>
<keyword evidence="3" id="KW-1185">Reference proteome</keyword>
<evidence type="ECO:0000256" key="1">
    <source>
        <dbReference type="SAM" id="MobiDB-lite"/>
    </source>
</evidence>
<organism evidence="2 3">
    <name type="scientific">Sphagnum jensenii</name>
    <dbReference type="NCBI Taxonomy" id="128206"/>
    <lineage>
        <taxon>Eukaryota</taxon>
        <taxon>Viridiplantae</taxon>
        <taxon>Streptophyta</taxon>
        <taxon>Embryophyta</taxon>
        <taxon>Bryophyta</taxon>
        <taxon>Sphagnophytina</taxon>
        <taxon>Sphagnopsida</taxon>
        <taxon>Sphagnales</taxon>
        <taxon>Sphagnaceae</taxon>
        <taxon>Sphagnum</taxon>
    </lineage>
</organism>
<evidence type="ECO:0000313" key="3">
    <source>
        <dbReference type="Proteomes" id="UP001497522"/>
    </source>
</evidence>
<dbReference type="EMBL" id="OZ023710">
    <property type="protein sequence ID" value="CAK9883043.1"/>
    <property type="molecule type" value="Genomic_DNA"/>
</dbReference>
<feature type="region of interest" description="Disordered" evidence="1">
    <location>
        <begin position="49"/>
        <end position="69"/>
    </location>
</feature>
<accession>A0ABP1C2K8</accession>
<evidence type="ECO:0000313" key="2">
    <source>
        <dbReference type="EMBL" id="CAK9883043.1"/>
    </source>
</evidence>